<dbReference type="InterPro" id="IPR036705">
    <property type="entry name" value="Ribosyl_crysJ1_sf"/>
</dbReference>
<proteinExistence type="predicted"/>
<gene>
    <name evidence="1" type="ORF">MNQ99_07835</name>
</gene>
<keyword evidence="2" id="KW-1185">Reference proteome</keyword>
<dbReference type="EMBL" id="CP093326">
    <property type="protein sequence ID" value="UNK47238.1"/>
    <property type="molecule type" value="Genomic_DNA"/>
</dbReference>
<sequence length="366" mass="37921">MTTDAPLPASRSDAPTAHVVPDYASRVRGCLLGGALGDQLGAAVEFDSFDEIAGRVGADGLRDFSQLPEPGHFGDDTQLTLYTLDGLTEALEWANAGTAADEAACLWLAYLRWYATQEGRLPENAPAPQPRWIDGQSVLHARRAPAEACLSGLATGEMGTRSRPVNPDASDGSTVTRSAPFGLLPFVEDQTVQRLATDGSALTHGHPAAHRSAATVATLIRLLVHEQATLPGAAVAMLARTEQDAGAAELAGRLRAAVELSARGPVAPAALTAALGTGREAEEALSIALYAVLATADSTTPEQHFRRGVAAAINHDGDSDATGSLAGNLLGARYGEAALPAEWLAALEGPEVILGMAKRFLAQTQG</sequence>
<dbReference type="InterPro" id="IPR005502">
    <property type="entry name" value="Ribosyl_crysJ1"/>
</dbReference>
<dbReference type="Pfam" id="PF03747">
    <property type="entry name" value="ADP_ribosyl_GH"/>
    <property type="match status" value="1"/>
</dbReference>
<evidence type="ECO:0000313" key="2">
    <source>
        <dbReference type="Proteomes" id="UP000829069"/>
    </source>
</evidence>
<organism evidence="1 2">
    <name type="scientific">Arthrobacter sulfonylureivorans</name>
    <dbReference type="NCBI Taxonomy" id="2486855"/>
    <lineage>
        <taxon>Bacteria</taxon>
        <taxon>Bacillati</taxon>
        <taxon>Actinomycetota</taxon>
        <taxon>Actinomycetes</taxon>
        <taxon>Micrococcales</taxon>
        <taxon>Micrococcaceae</taxon>
        <taxon>Arthrobacter</taxon>
    </lineage>
</organism>
<dbReference type="SUPFAM" id="SSF101478">
    <property type="entry name" value="ADP-ribosylglycohydrolase"/>
    <property type="match status" value="1"/>
</dbReference>
<dbReference type="PANTHER" id="PTHR16222:SF12">
    <property type="entry name" value="ADP-RIBOSYLGLYCOHYDROLASE-RELATED"/>
    <property type="match status" value="1"/>
</dbReference>
<dbReference type="Gene3D" id="1.10.4080.10">
    <property type="entry name" value="ADP-ribosylation/Crystallin J1"/>
    <property type="match status" value="1"/>
</dbReference>
<dbReference type="Proteomes" id="UP000829069">
    <property type="component" value="Chromosome"/>
</dbReference>
<dbReference type="PANTHER" id="PTHR16222">
    <property type="entry name" value="ADP-RIBOSYLGLYCOHYDROLASE"/>
    <property type="match status" value="1"/>
</dbReference>
<reference evidence="1 2" key="1">
    <citation type="submission" date="2022-03" db="EMBL/GenBank/DDBJ databases">
        <title>Isotopic signatures of nitrous oxide derived from detoxification processes.</title>
        <authorList>
            <person name="Behrendt U."/>
            <person name="Buchen C."/>
            <person name="Well R."/>
            <person name="Ulrich A."/>
            <person name="Rohe L."/>
            <person name="Kolb S."/>
            <person name="Schloter M."/>
            <person name="Horn M.A."/>
            <person name="Augustin J."/>
        </authorList>
    </citation>
    <scope>NUCLEOTIDE SEQUENCE [LARGE SCALE GENOMIC DNA]</scope>
    <source>
        <strain evidence="1 2">S4-C24</strain>
    </source>
</reference>
<dbReference type="RefSeq" id="WP_241915027.1">
    <property type="nucleotide sequence ID" value="NZ_CP093326.1"/>
</dbReference>
<evidence type="ECO:0000313" key="1">
    <source>
        <dbReference type="EMBL" id="UNK47238.1"/>
    </source>
</evidence>
<accession>A0ABY3WDE7</accession>
<protein>
    <submittedName>
        <fullName evidence="1">ADP-ribosylglycohydrolase family protein</fullName>
    </submittedName>
</protein>
<name>A0ABY3WDE7_9MICC</name>
<dbReference type="InterPro" id="IPR050792">
    <property type="entry name" value="ADP-ribosylglycohydrolase"/>
</dbReference>